<evidence type="ECO:0000313" key="4">
    <source>
        <dbReference type="Proteomes" id="UP000039046"/>
    </source>
</evidence>
<proteinExistence type="predicted"/>
<evidence type="ECO:0000256" key="1">
    <source>
        <dbReference type="SAM" id="MobiDB-lite"/>
    </source>
</evidence>
<dbReference type="Proteomes" id="UP000039046">
    <property type="component" value="Unassembled WGS sequence"/>
</dbReference>
<evidence type="ECO:0000313" key="3">
    <source>
        <dbReference type="EMBL" id="CEJ90076.1"/>
    </source>
</evidence>
<dbReference type="STRING" id="1531966.A0A0A1SZ27"/>
<feature type="domain" description="Senescence" evidence="2">
    <location>
        <begin position="269"/>
        <end position="455"/>
    </location>
</feature>
<name>A0A0A1SZ27_9HYPO</name>
<dbReference type="GO" id="GO:0051301">
    <property type="term" value="P:cell division"/>
    <property type="evidence" value="ECO:0007669"/>
    <property type="project" value="TreeGrafter"/>
</dbReference>
<dbReference type="Pfam" id="PF06911">
    <property type="entry name" value="Senescence"/>
    <property type="match status" value="1"/>
</dbReference>
<feature type="compositionally biased region" description="Low complexity" evidence="1">
    <location>
        <begin position="481"/>
        <end position="492"/>
    </location>
</feature>
<feature type="region of interest" description="Disordered" evidence="1">
    <location>
        <begin position="481"/>
        <end position="521"/>
    </location>
</feature>
<dbReference type="HOGENOM" id="CLU_023639_0_0_1"/>
<reference evidence="3 4" key="1">
    <citation type="journal article" date="2015" name="Genome Announc.">
        <title>Draft Genome Sequence and Gene Annotation of the Entomopathogenic Fungus Verticillium hemipterigenum.</title>
        <authorList>
            <person name="Horn F."/>
            <person name="Habel A."/>
            <person name="Scharf D.H."/>
            <person name="Dworschak J."/>
            <person name="Brakhage A.A."/>
            <person name="Guthke R."/>
            <person name="Hertweck C."/>
            <person name="Linde J."/>
        </authorList>
    </citation>
    <scope>NUCLEOTIDE SEQUENCE [LARGE SCALE GENOMIC DNA]</scope>
</reference>
<accession>A0A0A1SZ27</accession>
<dbReference type="InterPro" id="IPR045036">
    <property type="entry name" value="Spartin-like"/>
</dbReference>
<dbReference type="InterPro" id="IPR009686">
    <property type="entry name" value="Senescence/spartin_C"/>
</dbReference>
<dbReference type="OrthoDB" id="20821at2759"/>
<organism evidence="3 4">
    <name type="scientific">[Torrubiella] hemipterigena</name>
    <dbReference type="NCBI Taxonomy" id="1531966"/>
    <lineage>
        <taxon>Eukaryota</taxon>
        <taxon>Fungi</taxon>
        <taxon>Dikarya</taxon>
        <taxon>Ascomycota</taxon>
        <taxon>Pezizomycotina</taxon>
        <taxon>Sordariomycetes</taxon>
        <taxon>Hypocreomycetidae</taxon>
        <taxon>Hypocreales</taxon>
        <taxon>Clavicipitaceae</taxon>
        <taxon>Clavicipitaceae incertae sedis</taxon>
        <taxon>'Torrubiella' clade</taxon>
    </lineage>
</organism>
<dbReference type="EMBL" id="CDHN01000003">
    <property type="protein sequence ID" value="CEJ90076.1"/>
    <property type="molecule type" value="Genomic_DNA"/>
</dbReference>
<feature type="region of interest" description="Disordered" evidence="1">
    <location>
        <begin position="142"/>
        <end position="172"/>
    </location>
</feature>
<sequence>MAGRDNDPKLLFSVDGIHAYQIQHGSEQCITTGSPQKLSLLMVPTSSGFADPGSLEANEEQDFYLHLHIPERLDLPMPATTKIYHQPPTSYLIPRWDLGPDSGAFVRIEFPPLNSRRGLAEEIGTWETILAQCTSFLERTPAPVEKARPSPPKVAAAGGASASASAKAREAAGEALPPYNPASYDPGEGYVQGSRSSHAGGRIVLVDEEDGSVVGELSDAYQVVEDSAVKPGSKDPVEISLPSEGAAQISVKPVSDYDEENMHPAYRRSTLVSSATRASRLIVTTSDYVGKMIQSGAESFKQNTKPNEKPMTFDPSTHDHIRRINTFTSSAAGLSASTVGAISKMAQNLGAGVSRRKDGKVRGYDKDGNVVESYKPGVMNKSLMAFNTVVDGIEQAGRNLMDSTSSGVSTVVGHRWGDEAGQVSKKIGGGFKNVGLVYIDVTGVSRRAVLKSVAKGMIVGKVKGGGEVIVGGSGDIKATSATGTAAGGSSASLHSVGVDSKPHDTYGDGASIAGSTKKGSS</sequence>
<feature type="compositionally biased region" description="Low complexity" evidence="1">
    <location>
        <begin position="155"/>
        <end position="166"/>
    </location>
</feature>
<dbReference type="PANTHER" id="PTHR21068:SF43">
    <property type="entry name" value="SPARTIN"/>
    <property type="match status" value="1"/>
</dbReference>
<dbReference type="AlphaFoldDB" id="A0A0A1SZ27"/>
<evidence type="ECO:0000259" key="2">
    <source>
        <dbReference type="Pfam" id="PF06911"/>
    </source>
</evidence>
<dbReference type="GO" id="GO:0005886">
    <property type="term" value="C:plasma membrane"/>
    <property type="evidence" value="ECO:0007669"/>
    <property type="project" value="TreeGrafter"/>
</dbReference>
<protein>
    <recommendedName>
        <fullName evidence="2">Senescence domain-containing protein</fullName>
    </recommendedName>
</protein>
<dbReference type="PANTHER" id="PTHR21068">
    <property type="entry name" value="SPARTIN"/>
    <property type="match status" value="1"/>
</dbReference>
<gene>
    <name evidence="3" type="ORF">VHEMI05884</name>
</gene>
<keyword evidence="4" id="KW-1185">Reference proteome</keyword>